<comment type="subunit">
    <text evidence="8">Component of the small nucleolar ribonucleoprotein particles containing H/ACA-type snoRNAs (H/ACA snoRNPs).</text>
</comment>
<keyword evidence="3 8" id="KW-0698">rRNA processing</keyword>
<gene>
    <name evidence="10" type="ORF">PXEA_LOCUS28692</name>
</gene>
<evidence type="ECO:0000256" key="9">
    <source>
        <dbReference type="SAM" id="MobiDB-lite"/>
    </source>
</evidence>
<dbReference type="PANTHER" id="PTHR23237:SF6">
    <property type="entry name" value="H_ACA RIBONUCLEOPROTEIN COMPLEX SUBUNIT 1"/>
    <property type="match status" value="1"/>
</dbReference>
<feature type="region of interest" description="Disordered" evidence="9">
    <location>
        <begin position="104"/>
        <end position="228"/>
    </location>
</feature>
<dbReference type="SUPFAM" id="SSF50447">
    <property type="entry name" value="Translation proteins"/>
    <property type="match status" value="1"/>
</dbReference>
<evidence type="ECO:0000313" key="11">
    <source>
        <dbReference type="Proteomes" id="UP000784294"/>
    </source>
</evidence>
<evidence type="ECO:0000256" key="4">
    <source>
        <dbReference type="ARBA" id="ARBA00022884"/>
    </source>
</evidence>
<dbReference type="InterPro" id="IPR038664">
    <property type="entry name" value="Gar1/Naf1_Cbf5-bd_sf"/>
</dbReference>
<dbReference type="Pfam" id="PF04410">
    <property type="entry name" value="Gar1"/>
    <property type="match status" value="1"/>
</dbReference>
<feature type="compositionally biased region" description="Gly residues" evidence="9">
    <location>
        <begin position="1"/>
        <end position="12"/>
    </location>
</feature>
<evidence type="ECO:0000256" key="5">
    <source>
        <dbReference type="ARBA" id="ARBA00023242"/>
    </source>
</evidence>
<feature type="compositionally biased region" description="Gly residues" evidence="9">
    <location>
        <begin position="173"/>
        <end position="182"/>
    </location>
</feature>
<sequence length="228" mass="24369">MGFGPGFRGGRSGPRNFRGGWRGNTESSGPPDSIQEVGCLSHTCQGDLVVKLTHENIPYTNATIYLENKEEVGKVDEILGPIKNAFFIDPFKMLTLNRILGGPQRGRSDARGGRGRVGRGFRGGDRGSFRGGDRGSFRGSFRGGDRGGFRGRSGGGFRGRDGGGFRGRDRGGFRGGNRGAFRGGARNEGGRWSGEGNSNESGGDFRGGFKRQFESGQDSGTSKKFKSE</sequence>
<accession>A0A448XF27</accession>
<keyword evidence="2 8" id="KW-0690">Ribosome biogenesis</keyword>
<comment type="similarity">
    <text evidence="7 8">Belongs to the GAR1 family.</text>
</comment>
<dbReference type="InterPro" id="IPR007504">
    <property type="entry name" value="H/ACA_rnp_Gar1/Naf1"/>
</dbReference>
<evidence type="ECO:0000256" key="8">
    <source>
        <dbReference type="RuleBase" id="RU364004"/>
    </source>
</evidence>
<keyword evidence="11" id="KW-1185">Reference proteome</keyword>
<comment type="caution">
    <text evidence="10">The sequence shown here is derived from an EMBL/GenBank/DDBJ whole genome shotgun (WGS) entry which is preliminary data.</text>
</comment>
<keyword evidence="4 8" id="KW-0694">RNA-binding</keyword>
<dbReference type="Gene3D" id="2.40.10.230">
    <property type="entry name" value="Probable tRNA pseudouridine synthase domain"/>
    <property type="match status" value="1"/>
</dbReference>
<evidence type="ECO:0000256" key="3">
    <source>
        <dbReference type="ARBA" id="ARBA00022552"/>
    </source>
</evidence>
<protein>
    <recommendedName>
        <fullName evidence="8">H/ACA ribonucleoprotein complex subunit</fullName>
    </recommendedName>
</protein>
<evidence type="ECO:0000256" key="1">
    <source>
        <dbReference type="ARBA" id="ARBA00004604"/>
    </source>
</evidence>
<dbReference type="AlphaFoldDB" id="A0A448XF27"/>
<dbReference type="GO" id="GO:0034513">
    <property type="term" value="F:box H/ACA snoRNA binding"/>
    <property type="evidence" value="ECO:0007669"/>
    <property type="project" value="TreeGrafter"/>
</dbReference>
<dbReference type="InterPro" id="IPR009000">
    <property type="entry name" value="Transl_B-barrel_sf"/>
</dbReference>
<dbReference type="GO" id="GO:0000454">
    <property type="term" value="P:snoRNA guided rRNA pseudouridine synthesis"/>
    <property type="evidence" value="ECO:0007669"/>
    <property type="project" value="TreeGrafter"/>
</dbReference>
<evidence type="ECO:0000256" key="6">
    <source>
        <dbReference type="ARBA" id="ARBA00023274"/>
    </source>
</evidence>
<keyword evidence="5 8" id="KW-0539">Nucleus</keyword>
<dbReference type="Proteomes" id="UP000784294">
    <property type="component" value="Unassembled WGS sequence"/>
</dbReference>
<feature type="compositionally biased region" description="Basic and acidic residues" evidence="9">
    <location>
        <begin position="122"/>
        <end position="136"/>
    </location>
</feature>
<comment type="function">
    <text evidence="8">Required for ribosome biogenesis. Part of a complex which catalyzes pseudouridylation of rRNA. This involves the isomerization of uridine such that the ribose is subsequently attached to C5, instead of the normal N1. Pseudouridine ("psi") residues may serve to stabilize the conformation of rRNAs.</text>
</comment>
<dbReference type="PANTHER" id="PTHR23237">
    <property type="entry name" value="NUCLEOLAR PROTEIN FAMILY A MEMBER 1 SNORNP PROTEIN GAR1"/>
    <property type="match status" value="1"/>
</dbReference>
<evidence type="ECO:0000256" key="7">
    <source>
        <dbReference type="ARBA" id="ARBA00038293"/>
    </source>
</evidence>
<dbReference type="OrthoDB" id="2187159at2759"/>
<comment type="subcellular location">
    <subcellularLocation>
        <location evidence="1 8">Nucleus</location>
        <location evidence="1 8">Nucleolus</location>
    </subcellularLocation>
</comment>
<evidence type="ECO:0000256" key="2">
    <source>
        <dbReference type="ARBA" id="ARBA00022517"/>
    </source>
</evidence>
<reference evidence="10" key="1">
    <citation type="submission" date="2018-11" db="EMBL/GenBank/DDBJ databases">
        <authorList>
            <consortium name="Pathogen Informatics"/>
        </authorList>
    </citation>
    <scope>NUCLEOTIDE SEQUENCE</scope>
</reference>
<dbReference type="GO" id="GO:0031429">
    <property type="term" value="C:box H/ACA snoRNP complex"/>
    <property type="evidence" value="ECO:0007669"/>
    <property type="project" value="TreeGrafter"/>
</dbReference>
<feature type="compositionally biased region" description="Basic and acidic residues" evidence="9">
    <location>
        <begin position="158"/>
        <end position="172"/>
    </location>
</feature>
<keyword evidence="6 8" id="KW-0687">Ribonucleoprotein</keyword>
<dbReference type="EMBL" id="CAAALY010249405">
    <property type="protein sequence ID" value="VEL35252.1"/>
    <property type="molecule type" value="Genomic_DNA"/>
</dbReference>
<evidence type="ECO:0000313" key="10">
    <source>
        <dbReference type="EMBL" id="VEL35252.1"/>
    </source>
</evidence>
<organism evidence="10 11">
    <name type="scientific">Protopolystoma xenopodis</name>
    <dbReference type="NCBI Taxonomy" id="117903"/>
    <lineage>
        <taxon>Eukaryota</taxon>
        <taxon>Metazoa</taxon>
        <taxon>Spiralia</taxon>
        <taxon>Lophotrochozoa</taxon>
        <taxon>Platyhelminthes</taxon>
        <taxon>Monogenea</taxon>
        <taxon>Polyopisthocotylea</taxon>
        <taxon>Polystomatidea</taxon>
        <taxon>Polystomatidae</taxon>
        <taxon>Protopolystoma</taxon>
    </lineage>
</organism>
<name>A0A448XF27_9PLAT</name>
<proteinExistence type="inferred from homology"/>
<feature type="region of interest" description="Disordered" evidence="9">
    <location>
        <begin position="1"/>
        <end position="34"/>
    </location>
</feature>